<proteinExistence type="predicted"/>
<comment type="caution">
    <text evidence="1">The sequence shown here is derived from an EMBL/GenBank/DDBJ whole genome shotgun (WGS) entry which is preliminary data.</text>
</comment>
<organism evidence="1 2">
    <name type="scientific">Saccharopolyspora taberi</name>
    <dbReference type="NCBI Taxonomy" id="60895"/>
    <lineage>
        <taxon>Bacteria</taxon>
        <taxon>Bacillati</taxon>
        <taxon>Actinomycetota</taxon>
        <taxon>Actinomycetes</taxon>
        <taxon>Pseudonocardiales</taxon>
        <taxon>Pseudonocardiaceae</taxon>
        <taxon>Saccharopolyspora</taxon>
    </lineage>
</organism>
<dbReference type="EMBL" id="BAAAUX010000011">
    <property type="protein sequence ID" value="GAA2788656.1"/>
    <property type="molecule type" value="Genomic_DNA"/>
</dbReference>
<dbReference type="Proteomes" id="UP001500979">
    <property type="component" value="Unassembled WGS sequence"/>
</dbReference>
<evidence type="ECO:0000313" key="1">
    <source>
        <dbReference type="EMBL" id="GAA2788656.1"/>
    </source>
</evidence>
<sequence length="111" mass="11802">MTVHTTYGTAAHNAGALARLIAGRLGVVFAEHDSYYRGAYLRAETSSGVIEIQPNAIPGDDGEDDLYEARYPEIPTLLLVAAEQPGTAVHAALESVGDLRKLAEEPVPGDR</sequence>
<protein>
    <submittedName>
        <fullName evidence="1">Uncharacterized protein</fullName>
    </submittedName>
</protein>
<gene>
    <name evidence="1" type="ORF">GCM10010470_24110</name>
</gene>
<keyword evidence="2" id="KW-1185">Reference proteome</keyword>
<accession>A0ABN3VCI3</accession>
<evidence type="ECO:0000313" key="2">
    <source>
        <dbReference type="Proteomes" id="UP001500979"/>
    </source>
</evidence>
<reference evidence="1 2" key="1">
    <citation type="journal article" date="2019" name="Int. J. Syst. Evol. Microbiol.">
        <title>The Global Catalogue of Microorganisms (GCM) 10K type strain sequencing project: providing services to taxonomists for standard genome sequencing and annotation.</title>
        <authorList>
            <consortium name="The Broad Institute Genomics Platform"/>
            <consortium name="The Broad Institute Genome Sequencing Center for Infectious Disease"/>
            <person name="Wu L."/>
            <person name="Ma J."/>
        </authorList>
    </citation>
    <scope>NUCLEOTIDE SEQUENCE [LARGE SCALE GENOMIC DNA]</scope>
    <source>
        <strain evidence="1 2">JCM 9383</strain>
    </source>
</reference>
<dbReference type="RefSeq" id="WP_344679666.1">
    <property type="nucleotide sequence ID" value="NZ_BAAAUX010000011.1"/>
</dbReference>
<name>A0ABN3VCI3_9PSEU</name>